<reference evidence="2" key="1">
    <citation type="submission" date="2025-02" db="EMBL/GenBank/DDBJ databases">
        <authorList>
            <consortium name="NCBI Genome Project"/>
        </authorList>
    </citation>
    <scope>NUCLEOTIDE SEQUENCE</scope>
</reference>
<reference evidence="2" key="2">
    <citation type="submission" date="2025-08" db="UniProtKB">
        <authorList>
            <consortium name="RefSeq"/>
        </authorList>
    </citation>
    <scope>IDENTIFICATION</scope>
</reference>
<proteinExistence type="predicted"/>
<dbReference type="AlphaFoldDB" id="A0AAJ8BU79"/>
<feature type="region of interest" description="Disordered" evidence="1">
    <location>
        <begin position="209"/>
        <end position="233"/>
    </location>
</feature>
<gene>
    <name evidence="2" type="ORF">An08g02940</name>
</gene>
<accession>A0AAJ8BU79</accession>
<protein>
    <submittedName>
        <fullName evidence="2">Uncharacterized protein</fullName>
    </submittedName>
</protein>
<evidence type="ECO:0000313" key="2">
    <source>
        <dbReference type="RefSeq" id="XP_059603939.1"/>
    </source>
</evidence>
<dbReference type="KEGG" id="ang:An08g02940"/>
<dbReference type="RefSeq" id="XP_059603939.1">
    <property type="nucleotide sequence ID" value="XM_059748918.1"/>
</dbReference>
<organism evidence="2">
    <name type="scientific">Aspergillus niger</name>
    <dbReference type="NCBI Taxonomy" id="5061"/>
    <lineage>
        <taxon>Eukaryota</taxon>
        <taxon>Fungi</taxon>
        <taxon>Dikarya</taxon>
        <taxon>Ascomycota</taxon>
        <taxon>Pezizomycotina</taxon>
        <taxon>Eurotiomycetes</taxon>
        <taxon>Eurotiomycetidae</taxon>
        <taxon>Eurotiales</taxon>
        <taxon>Aspergillaceae</taxon>
        <taxon>Aspergillus</taxon>
        <taxon>Aspergillus subgen. Circumdati</taxon>
    </lineage>
</organism>
<name>A0AAJ8BU79_ASPNG</name>
<evidence type="ECO:0000256" key="1">
    <source>
        <dbReference type="SAM" id="MobiDB-lite"/>
    </source>
</evidence>
<dbReference type="GeneID" id="84591621"/>
<sequence length="233" mass="26172">MVVCTTIRRSLLRHENPYQCKLRLHAPLLHLQTQQVGLGTAWSLCVLSSRLVEGITALIEGIDLGLAFLLLNVLSVTYSSWMARRVKCYVFLKSALLSVTLNSNGSQWLHSYHDAIYYTQPENRQQDRKEAQVSVRVVTPLISFTAAKQREVGPAPQNRFSDIYNWWGLPSSPPAQFNTHPFLLPVVSHVHQLLLLVRLSAGVLARSSDLPKRQTGEPLKHRSSDERLATGSP</sequence>